<dbReference type="EMBL" id="JALLPJ020000149">
    <property type="protein sequence ID" value="KAL3800943.1"/>
    <property type="molecule type" value="Genomic_DNA"/>
</dbReference>
<dbReference type="AlphaFoldDB" id="A0ABD3QKE2"/>
<comment type="caution">
    <text evidence="1">The sequence shown here is derived from an EMBL/GenBank/DDBJ whole genome shotgun (WGS) entry which is preliminary data.</text>
</comment>
<reference evidence="1 2" key="1">
    <citation type="submission" date="2024-10" db="EMBL/GenBank/DDBJ databases">
        <title>Updated reference genomes for cyclostephanoid diatoms.</title>
        <authorList>
            <person name="Roberts W.R."/>
            <person name="Alverson A.J."/>
        </authorList>
    </citation>
    <scope>NUCLEOTIDE SEQUENCE [LARGE SCALE GENOMIC DNA]</scope>
    <source>
        <strain evidence="1 2">AJA010-31</strain>
    </source>
</reference>
<organism evidence="1 2">
    <name type="scientific">Cyclotella atomus</name>
    <dbReference type="NCBI Taxonomy" id="382360"/>
    <lineage>
        <taxon>Eukaryota</taxon>
        <taxon>Sar</taxon>
        <taxon>Stramenopiles</taxon>
        <taxon>Ochrophyta</taxon>
        <taxon>Bacillariophyta</taxon>
        <taxon>Coscinodiscophyceae</taxon>
        <taxon>Thalassiosirophycidae</taxon>
        <taxon>Stephanodiscales</taxon>
        <taxon>Stephanodiscaceae</taxon>
        <taxon>Cyclotella</taxon>
    </lineage>
</organism>
<evidence type="ECO:0000313" key="2">
    <source>
        <dbReference type="Proteomes" id="UP001530400"/>
    </source>
</evidence>
<proteinExistence type="predicted"/>
<name>A0ABD3QKE2_9STRA</name>
<dbReference type="Proteomes" id="UP001530400">
    <property type="component" value="Unassembled WGS sequence"/>
</dbReference>
<sequence>MKDKQQKDIARATISEVQRRLIECKETLNDEVQIRKLKEIRDLIDKRTALHEFPSEWMEEFGTDGRFSSTTVRG</sequence>
<evidence type="ECO:0000313" key="1">
    <source>
        <dbReference type="EMBL" id="KAL3800943.1"/>
    </source>
</evidence>
<protein>
    <submittedName>
        <fullName evidence="1">Uncharacterized protein</fullName>
    </submittedName>
</protein>
<accession>A0ABD3QKE2</accession>
<gene>
    <name evidence="1" type="ORF">ACHAWO_000076</name>
</gene>
<keyword evidence="2" id="KW-1185">Reference proteome</keyword>